<gene>
    <name evidence="8" type="primary">LOC115221485</name>
</gene>
<evidence type="ECO:0000256" key="4">
    <source>
        <dbReference type="PROSITE-ProRule" id="PRU00267"/>
    </source>
</evidence>
<dbReference type="PRINTS" id="PR00886">
    <property type="entry name" value="HIGHMOBLTY12"/>
</dbReference>
<keyword evidence="3 4" id="KW-0539">Nucleus</keyword>
<dbReference type="InterPro" id="IPR051365">
    <property type="entry name" value="TOX_HMG-box_domain"/>
</dbReference>
<keyword evidence="2 4" id="KW-0238">DNA-binding</keyword>
<dbReference type="InterPro" id="IPR036910">
    <property type="entry name" value="HMG_box_dom_sf"/>
</dbReference>
<keyword evidence="7" id="KW-1185">Reference proteome</keyword>
<dbReference type="FunFam" id="1.10.30.10:FF:000005">
    <property type="entry name" value="TOX high mobility group box family member 3"/>
    <property type="match status" value="1"/>
</dbReference>
<accession>A0A7E6FIM9</accession>
<dbReference type="AlphaFoldDB" id="A0A7E6FIM9"/>
<evidence type="ECO:0000256" key="2">
    <source>
        <dbReference type="ARBA" id="ARBA00023125"/>
    </source>
</evidence>
<evidence type="ECO:0000256" key="3">
    <source>
        <dbReference type="ARBA" id="ARBA00023242"/>
    </source>
</evidence>
<dbReference type="InterPro" id="IPR009071">
    <property type="entry name" value="HMG_box_dom"/>
</dbReference>
<dbReference type="Gene3D" id="1.10.30.10">
    <property type="entry name" value="High mobility group box domain"/>
    <property type="match status" value="1"/>
</dbReference>
<dbReference type="RefSeq" id="XP_036366742.1">
    <property type="nucleotide sequence ID" value="XM_036510849.1"/>
</dbReference>
<proteinExistence type="predicted"/>
<evidence type="ECO:0000256" key="5">
    <source>
        <dbReference type="SAM" id="MobiDB-lite"/>
    </source>
</evidence>
<dbReference type="SMART" id="SM00398">
    <property type="entry name" value="HMG"/>
    <property type="match status" value="1"/>
</dbReference>
<dbReference type="GO" id="GO:0031490">
    <property type="term" value="F:chromatin DNA binding"/>
    <property type="evidence" value="ECO:0007669"/>
    <property type="project" value="TreeGrafter"/>
</dbReference>
<dbReference type="CDD" id="cd21995">
    <property type="entry name" value="HMG-box_TOX-like"/>
    <property type="match status" value="1"/>
</dbReference>
<dbReference type="PROSITE" id="PS50118">
    <property type="entry name" value="HMG_BOX_2"/>
    <property type="match status" value="1"/>
</dbReference>
<organism evidence="7 8">
    <name type="scientific">Octopus sinensis</name>
    <name type="common">East Asian common octopus</name>
    <dbReference type="NCBI Taxonomy" id="2607531"/>
    <lineage>
        <taxon>Eukaryota</taxon>
        <taxon>Metazoa</taxon>
        <taxon>Spiralia</taxon>
        <taxon>Lophotrochozoa</taxon>
        <taxon>Mollusca</taxon>
        <taxon>Cephalopoda</taxon>
        <taxon>Coleoidea</taxon>
        <taxon>Octopodiformes</taxon>
        <taxon>Octopoda</taxon>
        <taxon>Incirrata</taxon>
        <taxon>Octopodidae</taxon>
        <taxon>Octopus</taxon>
    </lineage>
</organism>
<dbReference type="Proteomes" id="UP000515154">
    <property type="component" value="Linkage group LG18"/>
</dbReference>
<evidence type="ECO:0000256" key="1">
    <source>
        <dbReference type="ARBA" id="ARBA00004123"/>
    </source>
</evidence>
<feature type="compositionally biased region" description="Basic residues" evidence="5">
    <location>
        <begin position="243"/>
        <end position="254"/>
    </location>
</feature>
<dbReference type="SUPFAM" id="SSF47095">
    <property type="entry name" value="HMG-box"/>
    <property type="match status" value="1"/>
</dbReference>
<evidence type="ECO:0000313" key="8">
    <source>
        <dbReference type="RefSeq" id="XP_036366742.1"/>
    </source>
</evidence>
<feature type="region of interest" description="Disordered" evidence="5">
    <location>
        <begin position="192"/>
        <end position="263"/>
    </location>
</feature>
<comment type="subcellular location">
    <subcellularLocation>
        <location evidence="1">Nucleus</location>
    </subcellularLocation>
</comment>
<name>A0A7E6FIM9_9MOLL</name>
<feature type="DNA-binding region" description="HMG box" evidence="4">
    <location>
        <begin position="259"/>
        <end position="327"/>
    </location>
</feature>
<evidence type="ECO:0000313" key="7">
    <source>
        <dbReference type="Proteomes" id="UP000515154"/>
    </source>
</evidence>
<dbReference type="PANTHER" id="PTHR45781:SF1">
    <property type="entry name" value="HMG BOX DOMAIN-CONTAINING PROTEIN"/>
    <property type="match status" value="1"/>
</dbReference>
<dbReference type="Pfam" id="PF00505">
    <property type="entry name" value="HMG_box"/>
    <property type="match status" value="1"/>
</dbReference>
<sequence length="509" mass="55515">MLGMIPSPYTHNCSQNWLISTYKKVLNSSWPWTKENTGGSPFHAPSFGDEDFNIPPLGLADSALNYQTRALHGQQVLDIELNNLTQPLSHSSDLSVDCSVLDSLNQNQQSLIPKFPPQNSLDVPDISVLNSVMSTSESTYPTDTVTTSCPTDLGGLYSANLSHPPELMQREQQPLLTISQSQMTTQLGFQTAIKQGSPATSNSTSSPSRESSDDSDDSVPLAQLASIKRTAAMETSMETCTIKKQKAPKKKKKKDPNEPQKPVSAYALFFRDTQAAIKGQNPNASFGEVSKIVASMWDGLDPEHKSVYKKKTETAKKEYLKQLAAYKASLVSQTPIDDLSSEKLQQNRLINSKELMSVTTTGPMTKVNSIGTYTQMTPMHSDSPPLQQIPYSSPPQLPNQNVVSNASTVTSPIHNNLQQTIVSQAGPRGMCSAGPGMCVRNGCQNNAIDNPGWDSEYCSNECVVSHCRVGLCSQTVQIGRPCCLSVKQQRDVFTGWVATRQATNSYPVK</sequence>
<feature type="domain" description="HMG box" evidence="6">
    <location>
        <begin position="259"/>
        <end position="327"/>
    </location>
</feature>
<dbReference type="PANTHER" id="PTHR45781">
    <property type="entry name" value="AGAP000281-PA"/>
    <property type="match status" value="1"/>
</dbReference>
<evidence type="ECO:0000259" key="6">
    <source>
        <dbReference type="PROSITE" id="PS50118"/>
    </source>
</evidence>
<protein>
    <submittedName>
        <fullName evidence="8">TOX high mobility group box family member 4 isoform X1</fullName>
    </submittedName>
</protein>
<dbReference type="GO" id="GO:0006357">
    <property type="term" value="P:regulation of transcription by RNA polymerase II"/>
    <property type="evidence" value="ECO:0007669"/>
    <property type="project" value="TreeGrafter"/>
</dbReference>
<feature type="compositionally biased region" description="Low complexity" evidence="5">
    <location>
        <begin position="197"/>
        <end position="209"/>
    </location>
</feature>
<reference evidence="8" key="1">
    <citation type="submission" date="2025-08" db="UniProtKB">
        <authorList>
            <consortium name="RefSeq"/>
        </authorList>
    </citation>
    <scope>IDENTIFICATION</scope>
</reference>
<dbReference type="GO" id="GO:0005634">
    <property type="term" value="C:nucleus"/>
    <property type="evidence" value="ECO:0007669"/>
    <property type="project" value="UniProtKB-SubCell"/>
</dbReference>